<dbReference type="InterPro" id="IPR003737">
    <property type="entry name" value="GlcNAc_PI_deacetylase-related"/>
</dbReference>
<dbReference type="Pfam" id="PF02585">
    <property type="entry name" value="PIG-L"/>
    <property type="match status" value="1"/>
</dbReference>
<dbReference type="PANTHER" id="PTHR12993:SF28">
    <property type="entry name" value="LMBE FAMILY PROTEIN"/>
    <property type="match status" value="1"/>
</dbReference>
<dbReference type="AlphaFoldDB" id="A0A8J6NPF2"/>
<gene>
    <name evidence="1" type="ORF">H8E29_17375</name>
</gene>
<name>A0A8J6NPF2_9CHLR</name>
<dbReference type="EMBL" id="JACNJN010000222">
    <property type="protein sequence ID" value="MBC8337030.1"/>
    <property type="molecule type" value="Genomic_DNA"/>
</dbReference>
<protein>
    <submittedName>
        <fullName evidence="1">PIG-L family deacetylase</fullName>
    </submittedName>
</protein>
<dbReference type="PANTHER" id="PTHR12993">
    <property type="entry name" value="N-ACETYLGLUCOSAMINYL-PHOSPHATIDYLINOSITOL DE-N-ACETYLASE-RELATED"/>
    <property type="match status" value="1"/>
</dbReference>
<accession>A0A8J6NPF2</accession>
<dbReference type="GO" id="GO:0016811">
    <property type="term" value="F:hydrolase activity, acting on carbon-nitrogen (but not peptide) bonds, in linear amides"/>
    <property type="evidence" value="ECO:0007669"/>
    <property type="project" value="TreeGrafter"/>
</dbReference>
<dbReference type="SUPFAM" id="SSF102588">
    <property type="entry name" value="LmbE-like"/>
    <property type="match status" value="1"/>
</dbReference>
<sequence>MSNPTPDNWESPQKILVILAHPDDPEFFCGATLARWAQAGHEIHYCLLTCGDKGSEDPNISTDDLCQIRHKEQENAAKIIGAKSVSFLDHPDGYLVPDISLRRDVVRAIRQYAPDVLVTCDPTNIFPSEGYPLNHPDHRAAGQAVLDAVFPASGSHLFFPELLAEGLAPHRPNEVWISVPNQANTLLDVTDTWDRKIQAVLKHKSQIADPEALIERMKNSWKTSDSTEEAPRYEEDFHVIRWSR</sequence>
<proteinExistence type="predicted"/>
<dbReference type="InterPro" id="IPR024078">
    <property type="entry name" value="LmbE-like_dom_sf"/>
</dbReference>
<dbReference type="Gene3D" id="3.40.50.10320">
    <property type="entry name" value="LmbE-like"/>
    <property type="match status" value="1"/>
</dbReference>
<reference evidence="1 2" key="1">
    <citation type="submission" date="2020-08" db="EMBL/GenBank/DDBJ databases">
        <title>Bridging the membrane lipid divide: bacteria of the FCB group superphylum have the potential to synthesize archaeal ether lipids.</title>
        <authorList>
            <person name="Villanueva L."/>
            <person name="Von Meijenfeldt F.A.B."/>
            <person name="Westbye A.B."/>
            <person name="Yadav S."/>
            <person name="Hopmans E.C."/>
            <person name="Dutilh B.E."/>
            <person name="Sinninghe Damste J.S."/>
        </authorList>
    </citation>
    <scope>NUCLEOTIDE SEQUENCE [LARGE SCALE GENOMIC DNA]</scope>
    <source>
        <strain evidence="1">NIOZ-UU36</strain>
    </source>
</reference>
<dbReference type="Proteomes" id="UP000614469">
    <property type="component" value="Unassembled WGS sequence"/>
</dbReference>
<evidence type="ECO:0000313" key="1">
    <source>
        <dbReference type="EMBL" id="MBC8337030.1"/>
    </source>
</evidence>
<evidence type="ECO:0000313" key="2">
    <source>
        <dbReference type="Proteomes" id="UP000614469"/>
    </source>
</evidence>
<organism evidence="1 2">
    <name type="scientific">Candidatus Desulfolinea nitratireducens</name>
    <dbReference type="NCBI Taxonomy" id="2841698"/>
    <lineage>
        <taxon>Bacteria</taxon>
        <taxon>Bacillati</taxon>
        <taxon>Chloroflexota</taxon>
        <taxon>Anaerolineae</taxon>
        <taxon>Anaerolineales</taxon>
        <taxon>Anaerolineales incertae sedis</taxon>
        <taxon>Candidatus Desulfolinea</taxon>
    </lineage>
</organism>
<comment type="caution">
    <text evidence="1">The sequence shown here is derived from an EMBL/GenBank/DDBJ whole genome shotgun (WGS) entry which is preliminary data.</text>
</comment>